<dbReference type="AlphaFoldDB" id="A0A8X8ZAN5"/>
<keyword evidence="3" id="KW-1185">Reference proteome</keyword>
<feature type="compositionally biased region" description="Basic and acidic residues" evidence="1">
    <location>
        <begin position="156"/>
        <end position="165"/>
    </location>
</feature>
<dbReference type="EMBL" id="PNBA02000016">
    <property type="protein sequence ID" value="KAG6397633.1"/>
    <property type="molecule type" value="Genomic_DNA"/>
</dbReference>
<reference evidence="2" key="2">
    <citation type="submission" date="2020-08" db="EMBL/GenBank/DDBJ databases">
        <title>Plant Genome Project.</title>
        <authorList>
            <person name="Zhang R.-G."/>
        </authorList>
    </citation>
    <scope>NUCLEOTIDE SEQUENCE</scope>
    <source>
        <strain evidence="2">Huo1</strain>
        <tissue evidence="2">Leaf</tissue>
    </source>
</reference>
<accession>A0A8X8ZAN5</accession>
<evidence type="ECO:0000313" key="3">
    <source>
        <dbReference type="Proteomes" id="UP000298416"/>
    </source>
</evidence>
<comment type="caution">
    <text evidence="2">The sequence shown here is derived from an EMBL/GenBank/DDBJ whole genome shotgun (WGS) entry which is preliminary data.</text>
</comment>
<organism evidence="2">
    <name type="scientific">Salvia splendens</name>
    <name type="common">Scarlet sage</name>
    <dbReference type="NCBI Taxonomy" id="180675"/>
    <lineage>
        <taxon>Eukaryota</taxon>
        <taxon>Viridiplantae</taxon>
        <taxon>Streptophyta</taxon>
        <taxon>Embryophyta</taxon>
        <taxon>Tracheophyta</taxon>
        <taxon>Spermatophyta</taxon>
        <taxon>Magnoliopsida</taxon>
        <taxon>eudicotyledons</taxon>
        <taxon>Gunneridae</taxon>
        <taxon>Pentapetalae</taxon>
        <taxon>asterids</taxon>
        <taxon>lamiids</taxon>
        <taxon>Lamiales</taxon>
        <taxon>Lamiaceae</taxon>
        <taxon>Nepetoideae</taxon>
        <taxon>Mentheae</taxon>
        <taxon>Salviinae</taxon>
        <taxon>Salvia</taxon>
        <taxon>Salvia subgen. Calosphace</taxon>
        <taxon>core Calosphace</taxon>
    </lineage>
</organism>
<evidence type="ECO:0000256" key="1">
    <source>
        <dbReference type="SAM" id="MobiDB-lite"/>
    </source>
</evidence>
<gene>
    <name evidence="2" type="ORF">SASPL_143803</name>
</gene>
<feature type="region of interest" description="Disordered" evidence="1">
    <location>
        <begin position="126"/>
        <end position="165"/>
    </location>
</feature>
<name>A0A8X8ZAN5_SALSN</name>
<proteinExistence type="predicted"/>
<sequence>MYGPQPYSCSDWEQPGVLSDYYELLSDGMPTGHLESSATTTSRRTSALILAGIPSDGIPTGHLESSTTTTSRRTLALIPAGTTTPTAALRSPKPELGLVFARIAPTAVSACEKPDLLGSALPKIRSPCWKDSRSPVARTSATADSPKPVVPAAPKPEPEPHVPKL</sequence>
<dbReference type="Proteomes" id="UP000298416">
    <property type="component" value="Unassembled WGS sequence"/>
</dbReference>
<reference evidence="2" key="1">
    <citation type="submission" date="2018-01" db="EMBL/GenBank/DDBJ databases">
        <authorList>
            <person name="Mao J.F."/>
        </authorList>
    </citation>
    <scope>NUCLEOTIDE SEQUENCE</scope>
    <source>
        <strain evidence="2">Huo1</strain>
        <tissue evidence="2">Leaf</tissue>
    </source>
</reference>
<protein>
    <submittedName>
        <fullName evidence="2">Uncharacterized protein</fullName>
    </submittedName>
</protein>
<evidence type="ECO:0000313" key="2">
    <source>
        <dbReference type="EMBL" id="KAG6397633.1"/>
    </source>
</evidence>